<organism evidence="2 3">
    <name type="scientific">Vagococcus elongatus</name>
    <dbReference type="NCBI Taxonomy" id="180344"/>
    <lineage>
        <taxon>Bacteria</taxon>
        <taxon>Bacillati</taxon>
        <taxon>Bacillota</taxon>
        <taxon>Bacilli</taxon>
        <taxon>Lactobacillales</taxon>
        <taxon>Enterococcaceae</taxon>
        <taxon>Vagococcus</taxon>
    </lineage>
</organism>
<keyword evidence="3" id="KW-1185">Reference proteome</keyword>
<reference evidence="2 3" key="1">
    <citation type="submission" date="2017-05" db="EMBL/GenBank/DDBJ databases">
        <title>Vagococcus spp. assemblies.</title>
        <authorList>
            <person name="Gulvik C.A."/>
        </authorList>
    </citation>
    <scope>NUCLEOTIDE SEQUENCE [LARGE SCALE GENOMIC DNA]</scope>
    <source>
        <strain evidence="2 3">CCUG 51432</strain>
    </source>
</reference>
<feature type="compositionally biased region" description="Polar residues" evidence="1">
    <location>
        <begin position="182"/>
        <end position="191"/>
    </location>
</feature>
<evidence type="ECO:0000313" key="2">
    <source>
        <dbReference type="EMBL" id="RSU12311.1"/>
    </source>
</evidence>
<accession>A0A430AW72</accession>
<dbReference type="RefSeq" id="WP_126808806.1">
    <property type="nucleotide sequence ID" value="NZ_NGKA01000008.1"/>
</dbReference>
<name>A0A430AW72_9ENTE</name>
<dbReference type="AlphaFoldDB" id="A0A430AW72"/>
<dbReference type="EMBL" id="NGKA01000008">
    <property type="protein sequence ID" value="RSU12311.1"/>
    <property type="molecule type" value="Genomic_DNA"/>
</dbReference>
<gene>
    <name evidence="2" type="ORF">CBF29_06835</name>
</gene>
<evidence type="ECO:0008006" key="4">
    <source>
        <dbReference type="Google" id="ProtNLM"/>
    </source>
</evidence>
<evidence type="ECO:0000256" key="1">
    <source>
        <dbReference type="SAM" id="MobiDB-lite"/>
    </source>
</evidence>
<comment type="caution">
    <text evidence="2">The sequence shown here is derived from an EMBL/GenBank/DDBJ whole genome shotgun (WGS) entry which is preliminary data.</text>
</comment>
<proteinExistence type="predicted"/>
<dbReference type="OrthoDB" id="2973887at2"/>
<protein>
    <recommendedName>
        <fullName evidence="4">DnaD domain-containing protein</fullName>
    </recommendedName>
</protein>
<sequence length="347" mass="40022">MSENSGGRIFNVSKGKGYESLSREMLQDENLSLEAIGLLANIQSYPSNWKLYKTELYTRFKHNKRKSIERIWNELVSNGYIVQFRKRIGKKYIYQYLVSSEKYTKNEIIDLIEEAKTDGFDFYHKDMLNVDDISSINPIDFINLKGDKIKNSDNVKQGGGKEAACNSDKHDNINDSWDVPFGQSNLNSSKGTDNKLTSKRSTTKKLTNTKELSKKDDDEINNNKANDLLDRMSQIIKSNDEFKILAQLLFEINVGLDEISIILEYFNSNPENFKIDVIEQQLIWMQQKSATGVGISDFSVYFIKGVEKRMQSNRVSVDESIEKEFYSRLGIEEDLPQVPMFNWLKGE</sequence>
<evidence type="ECO:0000313" key="3">
    <source>
        <dbReference type="Proteomes" id="UP000287605"/>
    </source>
</evidence>
<dbReference type="Proteomes" id="UP000287605">
    <property type="component" value="Unassembled WGS sequence"/>
</dbReference>
<feature type="region of interest" description="Disordered" evidence="1">
    <location>
        <begin position="152"/>
        <end position="221"/>
    </location>
</feature>